<feature type="chain" id="PRO_5021803789" description="Ice-binding protein C-terminal domain-containing protein" evidence="2">
    <location>
        <begin position="23"/>
        <end position="391"/>
    </location>
</feature>
<keyword evidence="1" id="KW-0472">Membrane</keyword>
<dbReference type="AlphaFoldDB" id="A0A517T3B0"/>
<sequence precursor="true">MGRSQKLLTIAILFLFSRAAIAAPFFIGVGGIDTPIDSQTGGLSGDGQTAVGRSENNAGDDLPFVWTLGTGIQQLPILPGHDEGRARSVTPDGNIIVGQSESPTGQEFAVRWVGGVIQPHLGFLPGHDEAFARVVSADGQTIAGFSRSSTTFEQQAFVWTSGGGMQALPFVAGAINPNSNANGISADGTLIAGTSSDTSGNPVATLWVNGTPQLLGDLGGGFSEGLGIASNGSVVVGASSTSAFDNHAIRYLVGSSTLEDLGVLPGYEFSSASGVSGDGSIIGGTLQDYDTGEISAFLWTQTDGMRLLTDVLTNDYGLGASIAGWELRDLERISDDGLTFYGDGRNPDGDPEAFIISLSGAAVVPEPSALILAGLGGLGLLVASRRKKLTS</sequence>
<evidence type="ECO:0000313" key="4">
    <source>
        <dbReference type="EMBL" id="QDT62863.1"/>
    </source>
</evidence>
<proteinExistence type="predicted"/>
<accession>A0A517T3B0</accession>
<dbReference type="Proteomes" id="UP000319976">
    <property type="component" value="Chromosome"/>
</dbReference>
<dbReference type="NCBIfam" id="TIGR02913">
    <property type="entry name" value="HAF_rpt"/>
    <property type="match status" value="1"/>
</dbReference>
<evidence type="ECO:0000256" key="1">
    <source>
        <dbReference type="SAM" id="Phobius"/>
    </source>
</evidence>
<evidence type="ECO:0000313" key="5">
    <source>
        <dbReference type="Proteomes" id="UP000319976"/>
    </source>
</evidence>
<dbReference type="InterPro" id="IPR013424">
    <property type="entry name" value="Ice-binding_C"/>
</dbReference>
<evidence type="ECO:0000259" key="3">
    <source>
        <dbReference type="Pfam" id="PF07589"/>
    </source>
</evidence>
<feature type="signal peptide" evidence="2">
    <location>
        <begin position="1"/>
        <end position="22"/>
    </location>
</feature>
<gene>
    <name evidence="4" type="ORF">V22_00610</name>
</gene>
<keyword evidence="5" id="KW-1185">Reference proteome</keyword>
<dbReference type="RefSeq" id="WP_197439836.1">
    <property type="nucleotide sequence ID" value="NZ_CP036316.1"/>
</dbReference>
<feature type="domain" description="Ice-binding protein C-terminal" evidence="3">
    <location>
        <begin position="364"/>
        <end position="386"/>
    </location>
</feature>
<dbReference type="NCBIfam" id="TIGR02595">
    <property type="entry name" value="PEP_CTERM"/>
    <property type="match status" value="1"/>
</dbReference>
<dbReference type="KEGG" id="chya:V22_00610"/>
<keyword evidence="1" id="KW-0812">Transmembrane</keyword>
<dbReference type="InterPro" id="IPR014262">
    <property type="entry name" value="HAF_rpt"/>
</dbReference>
<evidence type="ECO:0000256" key="2">
    <source>
        <dbReference type="SAM" id="SignalP"/>
    </source>
</evidence>
<keyword evidence="2" id="KW-0732">Signal</keyword>
<dbReference type="EMBL" id="CP036316">
    <property type="protein sequence ID" value="QDT62863.1"/>
    <property type="molecule type" value="Genomic_DNA"/>
</dbReference>
<protein>
    <recommendedName>
        <fullName evidence="3">Ice-binding protein C-terminal domain-containing protein</fullName>
    </recommendedName>
</protein>
<organism evidence="4 5">
    <name type="scientific">Calycomorphotria hydatis</name>
    <dbReference type="NCBI Taxonomy" id="2528027"/>
    <lineage>
        <taxon>Bacteria</taxon>
        <taxon>Pseudomonadati</taxon>
        <taxon>Planctomycetota</taxon>
        <taxon>Planctomycetia</taxon>
        <taxon>Planctomycetales</taxon>
        <taxon>Planctomycetaceae</taxon>
        <taxon>Calycomorphotria</taxon>
    </lineage>
</organism>
<dbReference type="Pfam" id="PF07589">
    <property type="entry name" value="PEP-CTERM"/>
    <property type="match status" value="1"/>
</dbReference>
<keyword evidence="1" id="KW-1133">Transmembrane helix</keyword>
<reference evidence="4 5" key="1">
    <citation type="submission" date="2019-02" db="EMBL/GenBank/DDBJ databases">
        <title>Deep-cultivation of Planctomycetes and their phenomic and genomic characterization uncovers novel biology.</title>
        <authorList>
            <person name="Wiegand S."/>
            <person name="Jogler M."/>
            <person name="Boedeker C."/>
            <person name="Pinto D."/>
            <person name="Vollmers J."/>
            <person name="Rivas-Marin E."/>
            <person name="Kohn T."/>
            <person name="Peeters S.H."/>
            <person name="Heuer A."/>
            <person name="Rast P."/>
            <person name="Oberbeckmann S."/>
            <person name="Bunk B."/>
            <person name="Jeske O."/>
            <person name="Meyerdierks A."/>
            <person name="Storesund J.E."/>
            <person name="Kallscheuer N."/>
            <person name="Luecker S."/>
            <person name="Lage O.M."/>
            <person name="Pohl T."/>
            <person name="Merkel B.J."/>
            <person name="Hornburger P."/>
            <person name="Mueller R.-W."/>
            <person name="Bruemmer F."/>
            <person name="Labrenz M."/>
            <person name="Spormann A.M."/>
            <person name="Op den Camp H."/>
            <person name="Overmann J."/>
            <person name="Amann R."/>
            <person name="Jetten M.S.M."/>
            <person name="Mascher T."/>
            <person name="Medema M.H."/>
            <person name="Devos D.P."/>
            <person name="Kaster A.-K."/>
            <person name="Ovreas L."/>
            <person name="Rohde M."/>
            <person name="Galperin M.Y."/>
            <person name="Jogler C."/>
        </authorList>
    </citation>
    <scope>NUCLEOTIDE SEQUENCE [LARGE SCALE GENOMIC DNA]</scope>
    <source>
        <strain evidence="4 5">V22</strain>
    </source>
</reference>
<name>A0A517T3B0_9PLAN</name>
<feature type="transmembrane region" description="Helical" evidence="1">
    <location>
        <begin position="367"/>
        <end position="384"/>
    </location>
</feature>